<keyword evidence="10" id="KW-0677">Repeat</keyword>
<dbReference type="STRING" id="44316.ENSEGOP00005008098"/>
<keyword evidence="16" id="KW-0472">Membrane</keyword>
<name>A0A3L8SHJ1_CHLGU</name>
<evidence type="ECO:0000256" key="18">
    <source>
        <dbReference type="ARBA" id="ARBA00023273"/>
    </source>
</evidence>
<dbReference type="PANTHER" id="PTHR11255">
    <property type="entry name" value="DIACYLGLYCEROL KINASE"/>
    <property type="match status" value="1"/>
</dbReference>
<keyword evidence="11 23" id="KW-0547">Nucleotide-binding</keyword>
<evidence type="ECO:0000256" key="10">
    <source>
        <dbReference type="ARBA" id="ARBA00022737"/>
    </source>
</evidence>
<dbReference type="CDD" id="cd20850">
    <property type="entry name" value="C1_DGKiota_rpt1"/>
    <property type="match status" value="1"/>
</dbReference>
<organism evidence="26 27">
    <name type="scientific">Chloebia gouldiae</name>
    <name type="common">Gouldian finch</name>
    <name type="synonym">Erythrura gouldiae</name>
    <dbReference type="NCBI Taxonomy" id="44316"/>
    <lineage>
        <taxon>Eukaryota</taxon>
        <taxon>Metazoa</taxon>
        <taxon>Chordata</taxon>
        <taxon>Craniata</taxon>
        <taxon>Vertebrata</taxon>
        <taxon>Euteleostomi</taxon>
        <taxon>Archelosauria</taxon>
        <taxon>Archosauria</taxon>
        <taxon>Dinosauria</taxon>
        <taxon>Saurischia</taxon>
        <taxon>Theropoda</taxon>
        <taxon>Coelurosauria</taxon>
        <taxon>Aves</taxon>
        <taxon>Neognathae</taxon>
        <taxon>Neoaves</taxon>
        <taxon>Telluraves</taxon>
        <taxon>Australaves</taxon>
        <taxon>Passeriformes</taxon>
        <taxon>Passeroidea</taxon>
        <taxon>Passeridae</taxon>
        <taxon>Chloebia</taxon>
    </lineage>
</organism>
<dbReference type="PROSITE" id="PS50146">
    <property type="entry name" value="DAGK"/>
    <property type="match status" value="1"/>
</dbReference>
<protein>
    <recommendedName>
        <fullName evidence="23">Diacylglycerol kinase</fullName>
        <shortName evidence="23">DAG kinase</shortName>
        <ecNumber evidence="23">2.7.1.107</ecNumber>
    </recommendedName>
</protein>
<dbReference type="GO" id="GO:0005524">
    <property type="term" value="F:ATP binding"/>
    <property type="evidence" value="ECO:0007669"/>
    <property type="project" value="UniProtKB-KW"/>
</dbReference>
<dbReference type="GO" id="GO:0046486">
    <property type="term" value="P:glycerolipid metabolic process"/>
    <property type="evidence" value="ECO:0007669"/>
    <property type="project" value="UniProtKB-UniPathway"/>
</dbReference>
<dbReference type="SMART" id="SM00045">
    <property type="entry name" value="DAGKa"/>
    <property type="match status" value="1"/>
</dbReference>
<evidence type="ECO:0000313" key="26">
    <source>
        <dbReference type="EMBL" id="RLW01746.1"/>
    </source>
</evidence>
<comment type="catalytic activity">
    <reaction evidence="19">
        <text>1,2-di-(9Z-octadecenoyl)-sn-glycerol + ATP = 1,2-di-(9Z-octadecenoyl)-sn-glycero-3-phosphate + ADP + H(+)</text>
        <dbReference type="Rhea" id="RHEA:40327"/>
        <dbReference type="ChEBI" id="CHEBI:15378"/>
        <dbReference type="ChEBI" id="CHEBI:30616"/>
        <dbReference type="ChEBI" id="CHEBI:52333"/>
        <dbReference type="ChEBI" id="CHEBI:74546"/>
        <dbReference type="ChEBI" id="CHEBI:456216"/>
    </reaction>
    <physiologicalReaction direction="left-to-right" evidence="19">
        <dbReference type="Rhea" id="RHEA:40328"/>
    </physiologicalReaction>
</comment>
<keyword evidence="9 23" id="KW-0808">Transferase</keyword>
<dbReference type="OrthoDB" id="242257at2759"/>
<evidence type="ECO:0000256" key="15">
    <source>
        <dbReference type="ARBA" id="ARBA00023098"/>
    </source>
</evidence>
<dbReference type="InterPro" id="IPR016064">
    <property type="entry name" value="NAD/diacylglycerol_kinase_sf"/>
</dbReference>
<dbReference type="InterPro" id="IPR001206">
    <property type="entry name" value="Diacylglycerol_kinase_cat_dom"/>
</dbReference>
<evidence type="ECO:0000256" key="4">
    <source>
        <dbReference type="ARBA" id="ARBA00004514"/>
    </source>
</evidence>
<feature type="non-terminal residue" evidence="26">
    <location>
        <position position="872"/>
    </location>
</feature>
<evidence type="ECO:0000313" key="27">
    <source>
        <dbReference type="Proteomes" id="UP000276834"/>
    </source>
</evidence>
<evidence type="ECO:0000256" key="17">
    <source>
        <dbReference type="ARBA" id="ARBA00023242"/>
    </source>
</evidence>
<dbReference type="GO" id="GO:0005829">
    <property type="term" value="C:cytosol"/>
    <property type="evidence" value="ECO:0007669"/>
    <property type="project" value="UniProtKB-SubCell"/>
</dbReference>
<comment type="pathway">
    <text evidence="22">Glycerolipid metabolism.</text>
</comment>
<dbReference type="GO" id="GO:0007200">
    <property type="term" value="P:phospholipase C-activating G protein-coupled receptor signaling pathway"/>
    <property type="evidence" value="ECO:0007669"/>
    <property type="project" value="InterPro"/>
</dbReference>
<dbReference type="GO" id="GO:0004143">
    <property type="term" value="F:ATP-dependent diacylglycerol kinase activity"/>
    <property type="evidence" value="ECO:0007669"/>
    <property type="project" value="UniProtKB-EC"/>
</dbReference>
<dbReference type="InterPro" id="IPR047487">
    <property type="entry name" value="C1_DGKiota_rpt2"/>
</dbReference>
<evidence type="ECO:0000256" key="8">
    <source>
        <dbReference type="ARBA" id="ARBA00022490"/>
    </source>
</evidence>
<evidence type="ECO:0000256" key="24">
    <source>
        <dbReference type="SAM" id="MobiDB-lite"/>
    </source>
</evidence>
<comment type="caution">
    <text evidence="26">The sequence shown here is derived from an EMBL/GenBank/DDBJ whole genome shotgun (WGS) entry which is preliminary data.</text>
</comment>
<sequence length="872" mass="98304">SQQFATVTSLKDFEFGVYVSTWSSKPQLLSPSVGAPLLSQLMQFFCGERRHNSVRQQLTGVMKVLGTTRYKSALKWKWCLHTGKYGNTPQASLDLVLFHLHAGHLLKLTRKSDTGCWGQEPADLLRDVGSVERQAPLEHTKSGCDVLDDVGSAADPLAAGTESWATFRMPGHSGNLSSGVCPPALTRMRLGINSHGLSWNELRKGDERRCFYSIYSSEWFMTCPDKPPLVETDLNSISGKAISRSGLQHLAPVHSLNIPVTNGPVKEPRAALEWTENAVNGEHLWLETNVSGDLCYLGEESCQVKFSKSALRRKCAACKIVVHNACMEQLEKINFRCKPTFREGGSRSPRENFVRHHWVHRRRQEGKCKQCGKGFQQKFSFHSKEIVAISCSWCKLAFHNKVTCFMLHHIEEPCSLGAHAAVIVPPTWIIKVKKPQVVSIPGDEPDWAGDWSPEGEMGVSYPFWEGWQNSLKTSTRRKKRTSFKRKASKRGNEDNKGRPFVIKPISSPLMKPLLVFVNPKSGGNQGTKVLQMFMWYLNPRQVFDLSQEGPRDALELYRKVPNLRILACGGDGTVGWILSILDELQLSPPPPVAVLPLGTGNDLARTLNWGGGYTDEPVSKILCHVEDGTIVQLDRWNLQVERNPDLPQDELEDGARKLPLNVFNNYFSLGFDAHVTLEFHESREANPEKFNSRFRNKMFYAGRRTQVSVEKNLWFCCYTSWQAAFTDFLQRSSRDLSKHVKVVCDGTDLTPKIQELKFQCIVFLNIPRYCAGTMPWGNPGDHRDFEPQRHDDGYIEVIGFTMASLAALQVGGHGERLHQCREVTLLTYKSIPMQVDGEPCRLAPSLIRISLRNQANMVQKSKRRTSMPLLNE</sequence>
<dbReference type="UniPathway" id="UPA00230"/>
<dbReference type="Proteomes" id="UP000276834">
    <property type="component" value="Unassembled WGS sequence"/>
</dbReference>
<evidence type="ECO:0000256" key="20">
    <source>
        <dbReference type="ARBA" id="ARBA00023400"/>
    </source>
</evidence>
<dbReference type="PANTHER" id="PTHR11255:SF92">
    <property type="entry name" value="DIACYLGLYCEROL KINASE IOTA"/>
    <property type="match status" value="1"/>
</dbReference>
<keyword evidence="18" id="KW-0966">Cell projection</keyword>
<dbReference type="FunFam" id="2.60.200.40:FF:000002">
    <property type="entry name" value="Diacylglycerol kinase"/>
    <property type="match status" value="1"/>
</dbReference>
<proteinExistence type="inferred from homology"/>
<evidence type="ECO:0000256" key="13">
    <source>
        <dbReference type="ARBA" id="ARBA00022840"/>
    </source>
</evidence>
<evidence type="ECO:0000256" key="21">
    <source>
        <dbReference type="ARBA" id="ARBA00023411"/>
    </source>
</evidence>
<dbReference type="EC" id="2.7.1.107" evidence="23"/>
<dbReference type="GO" id="GO:0005886">
    <property type="term" value="C:plasma membrane"/>
    <property type="evidence" value="ECO:0007669"/>
    <property type="project" value="UniProtKB-SubCell"/>
</dbReference>
<keyword evidence="14" id="KW-0040">ANK repeat</keyword>
<comment type="subcellular location">
    <subcellularLocation>
        <location evidence="2">Cell membrane</location>
    </subcellularLocation>
    <subcellularLocation>
        <location evidence="3">Cell projection</location>
    </subcellularLocation>
    <subcellularLocation>
        <location evidence="4">Cytoplasm</location>
        <location evidence="4">Cytosol</location>
    </subcellularLocation>
    <subcellularLocation>
        <location evidence="1">Nucleus</location>
    </subcellularLocation>
</comment>
<keyword evidence="27" id="KW-1185">Reference proteome</keyword>
<dbReference type="Gene3D" id="3.30.60.20">
    <property type="match status" value="1"/>
</dbReference>
<feature type="non-terminal residue" evidence="26">
    <location>
        <position position="1"/>
    </location>
</feature>
<dbReference type="Pfam" id="PF00130">
    <property type="entry name" value="C1_1"/>
    <property type="match status" value="1"/>
</dbReference>
<dbReference type="SUPFAM" id="SSF111331">
    <property type="entry name" value="NAD kinase/diacylglycerol kinase-like"/>
    <property type="match status" value="1"/>
</dbReference>
<dbReference type="GO" id="GO:0005634">
    <property type="term" value="C:nucleus"/>
    <property type="evidence" value="ECO:0007669"/>
    <property type="project" value="UniProtKB-SubCell"/>
</dbReference>
<dbReference type="GO" id="GO:0098978">
    <property type="term" value="C:glutamatergic synapse"/>
    <property type="evidence" value="ECO:0007669"/>
    <property type="project" value="TreeGrafter"/>
</dbReference>
<dbReference type="InterPro" id="IPR037607">
    <property type="entry name" value="DGK"/>
</dbReference>
<dbReference type="InterPro" id="IPR002219">
    <property type="entry name" value="PKC_DAG/PE"/>
</dbReference>
<dbReference type="Gene3D" id="3.40.50.10330">
    <property type="entry name" value="Probable inorganic polyphosphate/atp-NAD kinase, domain 1"/>
    <property type="match status" value="1"/>
</dbReference>
<evidence type="ECO:0000256" key="11">
    <source>
        <dbReference type="ARBA" id="ARBA00022741"/>
    </source>
</evidence>
<comment type="catalytic activity">
    <reaction evidence="21">
        <text>a 1,2-diacyl-sn-glycerol + ATP = a 1,2-diacyl-sn-glycero-3-phosphate + ADP + H(+)</text>
        <dbReference type="Rhea" id="RHEA:10272"/>
        <dbReference type="ChEBI" id="CHEBI:15378"/>
        <dbReference type="ChEBI" id="CHEBI:17815"/>
        <dbReference type="ChEBI" id="CHEBI:30616"/>
        <dbReference type="ChEBI" id="CHEBI:58608"/>
        <dbReference type="ChEBI" id="CHEBI:456216"/>
        <dbReference type="EC" id="2.7.1.107"/>
    </reaction>
    <physiologicalReaction direction="left-to-right" evidence="21">
        <dbReference type="Rhea" id="RHEA:10273"/>
    </physiologicalReaction>
</comment>
<gene>
    <name evidence="26" type="ORF">DV515_00007785</name>
</gene>
<keyword evidence="13 23" id="KW-0067">ATP-binding</keyword>
<keyword evidence="15" id="KW-0443">Lipid metabolism</keyword>
<evidence type="ECO:0000256" key="16">
    <source>
        <dbReference type="ARBA" id="ARBA00023136"/>
    </source>
</evidence>
<evidence type="ECO:0000256" key="6">
    <source>
        <dbReference type="ARBA" id="ARBA00009280"/>
    </source>
</evidence>
<evidence type="ECO:0000256" key="23">
    <source>
        <dbReference type="RuleBase" id="RU361128"/>
    </source>
</evidence>
<dbReference type="Pfam" id="PF00609">
    <property type="entry name" value="DAGK_acc"/>
    <property type="match status" value="1"/>
</dbReference>
<dbReference type="SMART" id="SM00046">
    <property type="entry name" value="DAGKc"/>
    <property type="match status" value="1"/>
</dbReference>
<reference evidence="26 27" key="1">
    <citation type="journal article" date="2018" name="Proc. R. Soc. B">
        <title>A non-coding region near Follistatin controls head colour polymorphism in the Gouldian finch.</title>
        <authorList>
            <person name="Toomey M.B."/>
            <person name="Marques C.I."/>
            <person name="Andrade P."/>
            <person name="Araujo P.M."/>
            <person name="Sabatino S."/>
            <person name="Gazda M.A."/>
            <person name="Afonso S."/>
            <person name="Lopes R.J."/>
            <person name="Corbo J.C."/>
            <person name="Carneiro M."/>
        </authorList>
    </citation>
    <scope>NUCLEOTIDE SEQUENCE [LARGE SCALE GENOMIC DNA]</scope>
    <source>
        <strain evidence="26">Red01</strain>
        <tissue evidence="26">Muscle</tissue>
    </source>
</reference>
<dbReference type="FunFam" id="3.40.50.10330:FF:000002">
    <property type="entry name" value="Diacylglycerol kinase"/>
    <property type="match status" value="1"/>
</dbReference>
<dbReference type="Gene3D" id="2.60.200.40">
    <property type="match status" value="1"/>
</dbReference>
<feature type="region of interest" description="Disordered" evidence="24">
    <location>
        <begin position="472"/>
        <end position="497"/>
    </location>
</feature>
<dbReference type="AlphaFoldDB" id="A0A3L8SHJ1"/>
<evidence type="ECO:0000256" key="5">
    <source>
        <dbReference type="ARBA" id="ARBA00005175"/>
    </source>
</evidence>
<feature type="domain" description="DAGKc" evidence="25">
    <location>
        <begin position="508"/>
        <end position="643"/>
    </location>
</feature>
<feature type="compositionally biased region" description="Basic residues" evidence="24">
    <location>
        <begin position="474"/>
        <end position="489"/>
    </location>
</feature>
<dbReference type="InterPro" id="IPR047486">
    <property type="entry name" value="C1_DGKiota_rpt1"/>
</dbReference>
<dbReference type="GO" id="GO:0042995">
    <property type="term" value="C:cell projection"/>
    <property type="evidence" value="ECO:0007669"/>
    <property type="project" value="UniProtKB-SubCell"/>
</dbReference>
<keyword evidence="12 23" id="KW-0418">Kinase</keyword>
<dbReference type="InterPro" id="IPR017438">
    <property type="entry name" value="ATP-NAD_kinase_N"/>
</dbReference>
<comment type="pathway">
    <text evidence="5">Lipid metabolism; glycerolipid metabolism.</text>
</comment>
<evidence type="ECO:0000256" key="14">
    <source>
        <dbReference type="ARBA" id="ARBA00023043"/>
    </source>
</evidence>
<keyword evidence="17" id="KW-0539">Nucleus</keyword>
<keyword evidence="7" id="KW-1003">Cell membrane</keyword>
<evidence type="ECO:0000256" key="3">
    <source>
        <dbReference type="ARBA" id="ARBA00004316"/>
    </source>
</evidence>
<evidence type="ECO:0000256" key="1">
    <source>
        <dbReference type="ARBA" id="ARBA00004123"/>
    </source>
</evidence>
<accession>A0A3L8SHJ1</accession>
<evidence type="ECO:0000256" key="19">
    <source>
        <dbReference type="ARBA" id="ARBA00023371"/>
    </source>
</evidence>
<keyword evidence="8" id="KW-0963">Cytoplasm</keyword>
<evidence type="ECO:0000259" key="25">
    <source>
        <dbReference type="PROSITE" id="PS50146"/>
    </source>
</evidence>
<comment type="catalytic activity">
    <reaction evidence="20">
        <text>1-octadecanoyl-2-(5Z,8Z,11Z,14Z-eicosatetraenoyl)-sn-glycerol + ATP = 1-octadecanoyl-2-(5Z,8Z,11Z,14Z-eicosatetraenoyl)-sn-glycero-3-phosphate + ADP + H(+)</text>
        <dbReference type="Rhea" id="RHEA:40323"/>
        <dbReference type="ChEBI" id="CHEBI:15378"/>
        <dbReference type="ChEBI" id="CHEBI:30616"/>
        <dbReference type="ChEBI" id="CHEBI:75728"/>
        <dbReference type="ChEBI" id="CHEBI:77091"/>
        <dbReference type="ChEBI" id="CHEBI:456216"/>
    </reaction>
    <physiologicalReaction direction="left-to-right" evidence="20">
        <dbReference type="Rhea" id="RHEA:40324"/>
    </physiologicalReaction>
</comment>
<dbReference type="Pfam" id="PF00781">
    <property type="entry name" value="DAGK_cat"/>
    <property type="match status" value="1"/>
</dbReference>
<evidence type="ECO:0000256" key="12">
    <source>
        <dbReference type="ARBA" id="ARBA00022777"/>
    </source>
</evidence>
<dbReference type="InterPro" id="IPR000756">
    <property type="entry name" value="Diacylglycerol_kin_accessory"/>
</dbReference>
<dbReference type="CDD" id="cd20896">
    <property type="entry name" value="C1_DGKiota_rpt2"/>
    <property type="match status" value="1"/>
</dbReference>
<evidence type="ECO:0000256" key="9">
    <source>
        <dbReference type="ARBA" id="ARBA00022679"/>
    </source>
</evidence>
<evidence type="ECO:0000256" key="22">
    <source>
        <dbReference type="ARBA" id="ARBA00060536"/>
    </source>
</evidence>
<comment type="similarity">
    <text evidence="6 23">Belongs to the eukaryotic diacylglycerol kinase family.</text>
</comment>
<evidence type="ECO:0000256" key="2">
    <source>
        <dbReference type="ARBA" id="ARBA00004236"/>
    </source>
</evidence>
<dbReference type="SMART" id="SM00109">
    <property type="entry name" value="C1"/>
    <property type="match status" value="2"/>
</dbReference>
<dbReference type="EMBL" id="QUSF01000021">
    <property type="protein sequence ID" value="RLW01746.1"/>
    <property type="molecule type" value="Genomic_DNA"/>
</dbReference>
<evidence type="ECO:0000256" key="7">
    <source>
        <dbReference type="ARBA" id="ARBA00022475"/>
    </source>
</evidence>